<dbReference type="OMA" id="ARKYRQD"/>
<dbReference type="HOGENOM" id="CLU_1973676_0_0_1"/>
<evidence type="ECO:0000256" key="3">
    <source>
        <dbReference type="ARBA" id="ARBA00022781"/>
    </source>
</evidence>
<evidence type="ECO:0000256" key="6">
    <source>
        <dbReference type="SAM" id="Coils"/>
    </source>
</evidence>
<evidence type="ECO:0000256" key="4">
    <source>
        <dbReference type="ARBA" id="ARBA00023065"/>
    </source>
</evidence>
<dbReference type="EMBL" id="AP006490">
    <property type="protein sequence ID" value="BAM79857.1"/>
    <property type="molecule type" value="Genomic_DNA"/>
</dbReference>
<keyword evidence="3 5" id="KW-0375">Hydrogen ion transport</keyword>
<keyword evidence="2 5" id="KW-0813">Transport</keyword>
<gene>
    <name evidence="7" type="ORF">CYME_CMH200C</name>
</gene>
<dbReference type="AlphaFoldDB" id="M1VBT7"/>
<keyword evidence="6" id="KW-0175">Coiled coil</keyword>
<dbReference type="GO" id="GO:0000221">
    <property type="term" value="C:vacuolar proton-transporting V-type ATPase, V1 domain"/>
    <property type="evidence" value="ECO:0007669"/>
    <property type="project" value="TreeGrafter"/>
</dbReference>
<evidence type="ECO:0000313" key="7">
    <source>
        <dbReference type="EMBL" id="BAM79857.1"/>
    </source>
</evidence>
<evidence type="ECO:0000256" key="1">
    <source>
        <dbReference type="ARBA" id="ARBA00010066"/>
    </source>
</evidence>
<dbReference type="NCBIfam" id="TIGR01147">
    <property type="entry name" value="V_ATP_synt_G"/>
    <property type="match status" value="1"/>
</dbReference>
<dbReference type="GeneID" id="16993527"/>
<dbReference type="Gene3D" id="1.20.5.2950">
    <property type="match status" value="1"/>
</dbReference>
<dbReference type="Gramene" id="CMH200CT">
    <property type="protein sequence ID" value="CMH200CT"/>
    <property type="gene ID" value="CMH200C"/>
</dbReference>
<protein>
    <recommendedName>
        <fullName evidence="5">V-type proton ATPase subunit G</fullName>
    </recommendedName>
</protein>
<accession>M1VBT7</accession>
<dbReference type="GO" id="GO:0016887">
    <property type="term" value="F:ATP hydrolysis activity"/>
    <property type="evidence" value="ECO:0007669"/>
    <property type="project" value="TreeGrafter"/>
</dbReference>
<dbReference type="Proteomes" id="UP000007014">
    <property type="component" value="Chromosome 8"/>
</dbReference>
<dbReference type="InterPro" id="IPR005124">
    <property type="entry name" value="V-ATPase_G"/>
</dbReference>
<reference evidence="7 8" key="2">
    <citation type="journal article" date="2007" name="BMC Biol.">
        <title>A 100%-complete sequence reveals unusually simple genomic features in the hot-spring red alga Cyanidioschyzon merolae.</title>
        <authorList>
            <person name="Nozaki H."/>
            <person name="Takano H."/>
            <person name="Misumi O."/>
            <person name="Terasawa K."/>
            <person name="Matsuzaki M."/>
            <person name="Maruyama S."/>
            <person name="Nishida K."/>
            <person name="Yagisawa F."/>
            <person name="Yoshida Y."/>
            <person name="Fujiwara T."/>
            <person name="Takio S."/>
            <person name="Tamura K."/>
            <person name="Chung S.J."/>
            <person name="Nakamura S."/>
            <person name="Kuroiwa H."/>
            <person name="Tanaka K."/>
            <person name="Sato N."/>
            <person name="Kuroiwa T."/>
        </authorList>
    </citation>
    <scope>NUCLEOTIDE SEQUENCE [LARGE SCALE GENOMIC DNA]</scope>
    <source>
        <strain evidence="7 8">10D</strain>
    </source>
</reference>
<dbReference type="STRING" id="280699.M1VBT7"/>
<dbReference type="RefSeq" id="XP_005536143.1">
    <property type="nucleotide sequence ID" value="XM_005536086.1"/>
</dbReference>
<comment type="subunit">
    <text evidence="5">V-ATPase is a heteromultimeric enzyme made up of two complexes: the ATP-hydrolytic V1 complex and the proton translocation V0 complex.</text>
</comment>
<dbReference type="PANTHER" id="PTHR12713:SF11">
    <property type="entry name" value="V-TYPE PROTON ATPASE SUBUNIT G"/>
    <property type="match status" value="1"/>
</dbReference>
<keyword evidence="4 5" id="KW-0406">Ion transport</keyword>
<dbReference type="Pfam" id="PF03179">
    <property type="entry name" value="V-ATPase_G"/>
    <property type="match status" value="1"/>
</dbReference>
<organism evidence="7 8">
    <name type="scientific">Cyanidioschyzon merolae (strain NIES-3377 / 10D)</name>
    <name type="common">Unicellular red alga</name>
    <dbReference type="NCBI Taxonomy" id="280699"/>
    <lineage>
        <taxon>Eukaryota</taxon>
        <taxon>Rhodophyta</taxon>
        <taxon>Bangiophyceae</taxon>
        <taxon>Cyanidiales</taxon>
        <taxon>Cyanidiaceae</taxon>
        <taxon>Cyanidioschyzon</taxon>
    </lineage>
</organism>
<proteinExistence type="inferred from homology"/>
<dbReference type="PANTHER" id="PTHR12713">
    <property type="entry name" value="VACUOLAR ATP SYNTHASE SUBUNIT G"/>
    <property type="match status" value="1"/>
</dbReference>
<evidence type="ECO:0000256" key="5">
    <source>
        <dbReference type="RuleBase" id="RU364019"/>
    </source>
</evidence>
<sequence>MSKERTGLKMDGGLGPEANKTADTVRLLLQAEAEAAERIQLARKEREDRLRLAVSEAEKDIAAYRERKEASFRQMQAELAGTTEGLGQKLQEKAEQLINADRARTAERLATAVDALVQAVLRCEPDP</sequence>
<reference evidence="7 8" key="1">
    <citation type="journal article" date="2004" name="Nature">
        <title>Genome sequence of the ultrasmall unicellular red alga Cyanidioschyzon merolae 10D.</title>
        <authorList>
            <person name="Matsuzaki M."/>
            <person name="Misumi O."/>
            <person name="Shin-i T."/>
            <person name="Maruyama S."/>
            <person name="Takahara M."/>
            <person name="Miyagishima S."/>
            <person name="Mori T."/>
            <person name="Nishida K."/>
            <person name="Yagisawa F."/>
            <person name="Nishida K."/>
            <person name="Yoshida Y."/>
            <person name="Nishimura Y."/>
            <person name="Nakao S."/>
            <person name="Kobayashi T."/>
            <person name="Momoyama Y."/>
            <person name="Higashiyama T."/>
            <person name="Minoda A."/>
            <person name="Sano M."/>
            <person name="Nomoto H."/>
            <person name="Oishi K."/>
            <person name="Hayashi H."/>
            <person name="Ohta F."/>
            <person name="Nishizaka S."/>
            <person name="Haga S."/>
            <person name="Miura S."/>
            <person name="Morishita T."/>
            <person name="Kabeya Y."/>
            <person name="Terasawa K."/>
            <person name="Suzuki Y."/>
            <person name="Ishii Y."/>
            <person name="Asakawa S."/>
            <person name="Takano H."/>
            <person name="Ohta N."/>
            <person name="Kuroiwa H."/>
            <person name="Tanaka K."/>
            <person name="Shimizu N."/>
            <person name="Sugano S."/>
            <person name="Sato N."/>
            <person name="Nozaki H."/>
            <person name="Ogasawara N."/>
            <person name="Kohara Y."/>
            <person name="Kuroiwa T."/>
        </authorList>
    </citation>
    <scope>NUCLEOTIDE SEQUENCE [LARGE SCALE GENOMIC DNA]</scope>
    <source>
        <strain evidence="7 8">10D</strain>
    </source>
</reference>
<comment type="function">
    <text evidence="5">Subunit of the V1 complex of vacuolar(H+)-ATPase (V-ATPase), a multisubunit enzyme composed of a peripheral complex (V1) that hydrolyzes ATP and a membrane integral complex (V0) that translocates protons. V-ATPase is responsible for acidifying and maintaining the pH of intracellular compartments and in some cell types, is targeted to the plasma membrane, where it is responsible for acidifying the extracellular environment.</text>
</comment>
<evidence type="ECO:0000313" key="8">
    <source>
        <dbReference type="Proteomes" id="UP000007014"/>
    </source>
</evidence>
<feature type="coiled-coil region" evidence="6">
    <location>
        <begin position="47"/>
        <end position="74"/>
    </location>
</feature>
<dbReference type="KEGG" id="cme:CYME_CMH200C"/>
<keyword evidence="8" id="KW-1185">Reference proteome</keyword>
<name>M1VBT7_CYAM1</name>
<evidence type="ECO:0000256" key="2">
    <source>
        <dbReference type="ARBA" id="ARBA00022448"/>
    </source>
</evidence>
<comment type="similarity">
    <text evidence="1 5">Belongs to the V-ATPase G subunit family.</text>
</comment>
<dbReference type="GO" id="GO:0046961">
    <property type="term" value="F:proton-transporting ATPase activity, rotational mechanism"/>
    <property type="evidence" value="ECO:0007669"/>
    <property type="project" value="InterPro"/>
</dbReference>